<dbReference type="Proteomes" id="UP000525686">
    <property type="component" value="Unassembled WGS sequence"/>
</dbReference>
<feature type="transmembrane region" description="Helical" evidence="1">
    <location>
        <begin position="81"/>
        <end position="100"/>
    </location>
</feature>
<dbReference type="RefSeq" id="WP_181353815.1">
    <property type="nucleotide sequence ID" value="NZ_JABJWZ010000041.1"/>
</dbReference>
<sequence length="148" mass="15914">MRCRAARTIRDRLGRRGAFLLILGIGKTSWGLGFLVAPHPEPRGLALLTSLAPLHCWAWVWVAAGIATTGCAFLKVGRDALGFVTALVPPTVWATAYTVAVATGDYPRGGWVALWYLTSHVGVIMWAAAVPEHSVPPPPRRPQRGKAP</sequence>
<evidence type="ECO:0000313" key="3">
    <source>
        <dbReference type="Proteomes" id="UP000525686"/>
    </source>
</evidence>
<feature type="transmembrane region" description="Helical" evidence="1">
    <location>
        <begin position="57"/>
        <end position="74"/>
    </location>
</feature>
<dbReference type="EMBL" id="JABJWZ010000041">
    <property type="protein sequence ID" value="MBB1253160.1"/>
    <property type="molecule type" value="Genomic_DNA"/>
</dbReference>
<gene>
    <name evidence="2" type="ORF">H3146_07220</name>
</gene>
<evidence type="ECO:0000256" key="1">
    <source>
        <dbReference type="SAM" id="Phobius"/>
    </source>
</evidence>
<accession>A0A7W3WJ56</accession>
<keyword evidence="1" id="KW-0472">Membrane</keyword>
<evidence type="ECO:0000313" key="2">
    <source>
        <dbReference type="EMBL" id="MBB1253160.1"/>
    </source>
</evidence>
<protein>
    <submittedName>
        <fullName evidence="2">Uncharacterized protein</fullName>
    </submittedName>
</protein>
<name>A0A7W3WJ56_9ACTN</name>
<keyword evidence="1" id="KW-0812">Transmembrane</keyword>
<organism evidence="2 3">
    <name type="scientific">Streptomyces alkaliterrae</name>
    <dbReference type="NCBI Taxonomy" id="2213162"/>
    <lineage>
        <taxon>Bacteria</taxon>
        <taxon>Bacillati</taxon>
        <taxon>Actinomycetota</taxon>
        <taxon>Actinomycetes</taxon>
        <taxon>Kitasatosporales</taxon>
        <taxon>Streptomycetaceae</taxon>
        <taxon>Streptomyces</taxon>
    </lineage>
</organism>
<proteinExistence type="predicted"/>
<comment type="caution">
    <text evidence="2">The sequence shown here is derived from an EMBL/GenBank/DDBJ whole genome shotgun (WGS) entry which is preliminary data.</text>
</comment>
<reference evidence="3" key="1">
    <citation type="submission" date="2020-05" db="EMBL/GenBank/DDBJ databases">
        <title>Classification of alakaliphilic streptomycetes isolated from an alkaline soil next to Lonar Crater, India and a proposal for the recognition of Streptomyces alkaliterrae sp. nov.</title>
        <authorList>
            <person name="Golinska P."/>
        </authorList>
    </citation>
    <scope>NUCLEOTIDE SEQUENCE [LARGE SCALE GENOMIC DNA]</scope>
    <source>
        <strain evidence="3">OF3</strain>
    </source>
</reference>
<keyword evidence="1" id="KW-1133">Transmembrane helix</keyword>
<feature type="transmembrane region" description="Helical" evidence="1">
    <location>
        <begin position="20"/>
        <end position="37"/>
    </location>
</feature>
<dbReference type="AlphaFoldDB" id="A0A7W3WJ56"/>
<feature type="transmembrane region" description="Helical" evidence="1">
    <location>
        <begin position="112"/>
        <end position="131"/>
    </location>
</feature>